<dbReference type="EMBL" id="BAABDF010000001">
    <property type="protein sequence ID" value="GAA3853441.1"/>
    <property type="molecule type" value="Genomic_DNA"/>
</dbReference>
<comment type="caution">
    <text evidence="2">The sequence shown here is derived from an EMBL/GenBank/DDBJ whole genome shotgun (WGS) entry which is preliminary data.</text>
</comment>
<keyword evidence="3" id="KW-1185">Reference proteome</keyword>
<reference evidence="3" key="1">
    <citation type="journal article" date="2019" name="Int. J. Syst. Evol. Microbiol.">
        <title>The Global Catalogue of Microorganisms (GCM) 10K type strain sequencing project: providing services to taxonomists for standard genome sequencing and annotation.</title>
        <authorList>
            <consortium name="The Broad Institute Genomics Platform"/>
            <consortium name="The Broad Institute Genome Sequencing Center for Infectious Disease"/>
            <person name="Wu L."/>
            <person name="Ma J."/>
        </authorList>
    </citation>
    <scope>NUCLEOTIDE SEQUENCE [LARGE SCALE GENOMIC DNA]</scope>
    <source>
        <strain evidence="3">JCM 17190</strain>
    </source>
</reference>
<feature type="domain" description="Glyoxalase-like" evidence="1">
    <location>
        <begin position="12"/>
        <end position="180"/>
    </location>
</feature>
<evidence type="ECO:0000313" key="2">
    <source>
        <dbReference type="EMBL" id="GAA3853441.1"/>
    </source>
</evidence>
<name>A0ABP7JT69_9RHOB</name>
<proteinExistence type="predicted"/>
<accession>A0ABP7JT69</accession>
<dbReference type="InterPro" id="IPR029068">
    <property type="entry name" value="Glyas_Bleomycin-R_OHBP_Dase"/>
</dbReference>
<dbReference type="RefSeq" id="WP_344841989.1">
    <property type="nucleotide sequence ID" value="NZ_BAABDF010000001.1"/>
</dbReference>
<evidence type="ECO:0000313" key="3">
    <source>
        <dbReference type="Proteomes" id="UP001399917"/>
    </source>
</evidence>
<dbReference type="InterPro" id="IPR025870">
    <property type="entry name" value="Glyoxalase-like_dom"/>
</dbReference>
<gene>
    <name evidence="2" type="ORF">GCM10022404_01010</name>
</gene>
<dbReference type="Pfam" id="PF13468">
    <property type="entry name" value="Glyoxalase_3"/>
    <property type="match status" value="1"/>
</dbReference>
<protein>
    <submittedName>
        <fullName evidence="2">VOC family protein</fullName>
    </submittedName>
</protein>
<dbReference type="Gene3D" id="3.10.180.10">
    <property type="entry name" value="2,3-Dihydroxybiphenyl 1,2-Dioxygenase, domain 1"/>
    <property type="match status" value="1"/>
</dbReference>
<organism evidence="2 3">
    <name type="scientific">Celeribacter arenosi</name>
    <dbReference type="NCBI Taxonomy" id="792649"/>
    <lineage>
        <taxon>Bacteria</taxon>
        <taxon>Pseudomonadati</taxon>
        <taxon>Pseudomonadota</taxon>
        <taxon>Alphaproteobacteria</taxon>
        <taxon>Rhodobacterales</taxon>
        <taxon>Roseobacteraceae</taxon>
        <taxon>Celeribacter</taxon>
    </lineage>
</organism>
<evidence type="ECO:0000259" key="1">
    <source>
        <dbReference type="Pfam" id="PF13468"/>
    </source>
</evidence>
<sequence>MTVKGSDMDCALDHLVVRTGDLIQGRSAMESLLGIAMSARGMHAQMGTHNHLAALDRDSYLEVIAVDPAAIAPKAPRWFDMDNFSGSTKLSNWVIRCDDLDYARSLAPPGIGEERAFVRGDYAWRMLVPHNGQLPFDGCYPAIMSWDSKHPAPALAPQGLSLRGLRITHPQADDLRDALKPFADAMENVRIVQGARAALAAEITTPSGEIWIT</sequence>
<dbReference type="Proteomes" id="UP001399917">
    <property type="component" value="Unassembled WGS sequence"/>
</dbReference>